<dbReference type="Pfam" id="PF00628">
    <property type="entry name" value="PHD"/>
    <property type="match status" value="1"/>
</dbReference>
<evidence type="ECO:0000313" key="6">
    <source>
        <dbReference type="EMBL" id="KAK8373026.1"/>
    </source>
</evidence>
<keyword evidence="2 4" id="KW-0863">Zinc-finger</keyword>
<dbReference type="InterPro" id="IPR013083">
    <property type="entry name" value="Znf_RING/FYVE/PHD"/>
</dbReference>
<evidence type="ECO:0000259" key="5">
    <source>
        <dbReference type="PROSITE" id="PS50016"/>
    </source>
</evidence>
<keyword evidence="7" id="KW-1185">Reference proteome</keyword>
<evidence type="ECO:0000256" key="3">
    <source>
        <dbReference type="ARBA" id="ARBA00022833"/>
    </source>
</evidence>
<dbReference type="Proteomes" id="UP001487740">
    <property type="component" value="Unassembled WGS sequence"/>
</dbReference>
<comment type="caution">
    <text evidence="6">The sequence shown here is derived from an EMBL/GenBank/DDBJ whole genome shotgun (WGS) entry which is preliminary data.</text>
</comment>
<dbReference type="AlphaFoldDB" id="A0AAW0SDV9"/>
<dbReference type="InterPro" id="IPR019787">
    <property type="entry name" value="Znf_PHD-finger"/>
</dbReference>
<organism evidence="6 7">
    <name type="scientific">Scylla paramamosain</name>
    <name type="common">Mud crab</name>
    <dbReference type="NCBI Taxonomy" id="85552"/>
    <lineage>
        <taxon>Eukaryota</taxon>
        <taxon>Metazoa</taxon>
        <taxon>Ecdysozoa</taxon>
        <taxon>Arthropoda</taxon>
        <taxon>Crustacea</taxon>
        <taxon>Multicrustacea</taxon>
        <taxon>Malacostraca</taxon>
        <taxon>Eumalacostraca</taxon>
        <taxon>Eucarida</taxon>
        <taxon>Decapoda</taxon>
        <taxon>Pleocyemata</taxon>
        <taxon>Brachyura</taxon>
        <taxon>Eubrachyura</taxon>
        <taxon>Portunoidea</taxon>
        <taxon>Portunidae</taxon>
        <taxon>Portuninae</taxon>
        <taxon>Scylla</taxon>
    </lineage>
</organism>
<dbReference type="InterPro" id="IPR011011">
    <property type="entry name" value="Znf_FYVE_PHD"/>
</dbReference>
<dbReference type="Gene3D" id="3.30.40.10">
    <property type="entry name" value="Zinc/RING finger domain, C3HC4 (zinc finger)"/>
    <property type="match status" value="1"/>
</dbReference>
<feature type="non-terminal residue" evidence="6">
    <location>
        <position position="111"/>
    </location>
</feature>
<evidence type="ECO:0000256" key="2">
    <source>
        <dbReference type="ARBA" id="ARBA00022771"/>
    </source>
</evidence>
<gene>
    <name evidence="6" type="ORF">O3P69_016180</name>
</gene>
<protein>
    <recommendedName>
        <fullName evidence="5">PHD-type domain-containing protein</fullName>
    </recommendedName>
</protein>
<dbReference type="SUPFAM" id="SSF57903">
    <property type="entry name" value="FYVE/PHD zinc finger"/>
    <property type="match status" value="1"/>
</dbReference>
<sequence length="111" mass="12463">MDKCLVCKDVVRPRQEALLCDGCKSWQHRTCKTGISREDYRRAVREGLDVNWSCTTCSSVQDIAVHDCPEDHLPTPTQALVDDINSETCLDEDTLDNDTLDCSEAHPPIIT</sequence>
<evidence type="ECO:0000313" key="7">
    <source>
        <dbReference type="Proteomes" id="UP001487740"/>
    </source>
</evidence>
<name>A0AAW0SDV9_SCYPA</name>
<feature type="domain" description="PHD-type" evidence="5">
    <location>
        <begin position="1"/>
        <end position="60"/>
    </location>
</feature>
<dbReference type="EMBL" id="JARAKH010001410">
    <property type="protein sequence ID" value="KAK8373026.1"/>
    <property type="molecule type" value="Genomic_DNA"/>
</dbReference>
<dbReference type="GO" id="GO:0008270">
    <property type="term" value="F:zinc ion binding"/>
    <property type="evidence" value="ECO:0007669"/>
    <property type="project" value="UniProtKB-KW"/>
</dbReference>
<keyword evidence="3" id="KW-0862">Zinc</keyword>
<dbReference type="InterPro" id="IPR019786">
    <property type="entry name" value="Zinc_finger_PHD-type_CS"/>
</dbReference>
<dbReference type="PROSITE" id="PS01359">
    <property type="entry name" value="ZF_PHD_1"/>
    <property type="match status" value="1"/>
</dbReference>
<keyword evidence="1" id="KW-0479">Metal-binding</keyword>
<reference evidence="6 7" key="1">
    <citation type="submission" date="2023-03" db="EMBL/GenBank/DDBJ databases">
        <title>High-quality genome of Scylla paramamosain provides insights in environmental adaptation.</title>
        <authorList>
            <person name="Zhang L."/>
        </authorList>
    </citation>
    <scope>NUCLEOTIDE SEQUENCE [LARGE SCALE GENOMIC DNA]</scope>
    <source>
        <strain evidence="6">LZ_2023a</strain>
        <tissue evidence="6">Muscle</tissue>
    </source>
</reference>
<evidence type="ECO:0000256" key="4">
    <source>
        <dbReference type="PROSITE-ProRule" id="PRU00146"/>
    </source>
</evidence>
<proteinExistence type="predicted"/>
<dbReference type="PROSITE" id="PS50016">
    <property type="entry name" value="ZF_PHD_2"/>
    <property type="match status" value="1"/>
</dbReference>
<accession>A0AAW0SDV9</accession>
<evidence type="ECO:0000256" key="1">
    <source>
        <dbReference type="ARBA" id="ARBA00022723"/>
    </source>
</evidence>